<reference evidence="2 3" key="2">
    <citation type="journal article" date="2019" name="G3 (Bethesda)">
        <title>Hybrid Assembly of the Genome of the Entomopathogenic Nematode Steinernema carpocapsae Identifies the X-Chromosome.</title>
        <authorList>
            <person name="Serra L."/>
            <person name="Macchietto M."/>
            <person name="Macias-Munoz A."/>
            <person name="McGill C.J."/>
            <person name="Rodriguez I.M."/>
            <person name="Rodriguez B."/>
            <person name="Murad R."/>
            <person name="Mortazavi A."/>
        </authorList>
    </citation>
    <scope>NUCLEOTIDE SEQUENCE [LARGE SCALE GENOMIC DNA]</scope>
    <source>
        <strain evidence="2 3">ALL</strain>
    </source>
</reference>
<dbReference type="EMBL" id="AZBU02000009">
    <property type="protein sequence ID" value="TKR64895.1"/>
    <property type="molecule type" value="Genomic_DNA"/>
</dbReference>
<organism evidence="2 3">
    <name type="scientific">Steinernema carpocapsae</name>
    <name type="common">Entomopathogenic nematode</name>
    <dbReference type="NCBI Taxonomy" id="34508"/>
    <lineage>
        <taxon>Eukaryota</taxon>
        <taxon>Metazoa</taxon>
        <taxon>Ecdysozoa</taxon>
        <taxon>Nematoda</taxon>
        <taxon>Chromadorea</taxon>
        <taxon>Rhabditida</taxon>
        <taxon>Tylenchina</taxon>
        <taxon>Panagrolaimomorpha</taxon>
        <taxon>Strongyloidoidea</taxon>
        <taxon>Steinernematidae</taxon>
        <taxon>Steinernema</taxon>
    </lineage>
</organism>
<dbReference type="AlphaFoldDB" id="A0A4V5ZYS4"/>
<dbReference type="SUPFAM" id="SSF46458">
    <property type="entry name" value="Globin-like"/>
    <property type="match status" value="1"/>
</dbReference>
<dbReference type="Proteomes" id="UP000298663">
    <property type="component" value="Unassembled WGS sequence"/>
</dbReference>
<keyword evidence="3" id="KW-1185">Reference proteome</keyword>
<reference evidence="2 3" key="1">
    <citation type="journal article" date="2015" name="Genome Biol.">
        <title>Comparative genomics of Steinernema reveals deeply conserved gene regulatory networks.</title>
        <authorList>
            <person name="Dillman A.R."/>
            <person name="Macchietto M."/>
            <person name="Porter C.F."/>
            <person name="Rogers A."/>
            <person name="Williams B."/>
            <person name="Antoshechkin I."/>
            <person name="Lee M.M."/>
            <person name="Goodwin Z."/>
            <person name="Lu X."/>
            <person name="Lewis E.E."/>
            <person name="Goodrich-Blair H."/>
            <person name="Stock S.P."/>
            <person name="Adams B.J."/>
            <person name="Sternberg P.W."/>
            <person name="Mortazavi A."/>
        </authorList>
    </citation>
    <scope>NUCLEOTIDE SEQUENCE [LARGE SCALE GENOMIC DNA]</scope>
    <source>
        <strain evidence="2 3">ALL</strain>
    </source>
</reference>
<protein>
    <submittedName>
        <fullName evidence="2">Uncharacterized protein</fullName>
    </submittedName>
</protein>
<feature type="signal peptide" evidence="1">
    <location>
        <begin position="1"/>
        <end position="19"/>
    </location>
</feature>
<dbReference type="OrthoDB" id="5820458at2759"/>
<sequence>MDPALWNAFFAVFIGYLETKGTVTDAMKKAWTDLGKVFSDECLTHLKNLVFLTKKATAAFLCFVSFELT</sequence>
<dbReference type="InterPro" id="IPR012292">
    <property type="entry name" value="Globin/Proto"/>
</dbReference>
<name>A0A4V5ZYS4_STECR</name>
<dbReference type="GO" id="GO:0019825">
    <property type="term" value="F:oxygen binding"/>
    <property type="evidence" value="ECO:0007669"/>
    <property type="project" value="InterPro"/>
</dbReference>
<evidence type="ECO:0000256" key="1">
    <source>
        <dbReference type="SAM" id="SignalP"/>
    </source>
</evidence>
<accession>A0A4V5ZYS4</accession>
<dbReference type="Gene3D" id="1.10.490.10">
    <property type="entry name" value="Globins"/>
    <property type="match status" value="1"/>
</dbReference>
<gene>
    <name evidence="2" type="ORF">L596_025371</name>
</gene>
<evidence type="ECO:0000313" key="2">
    <source>
        <dbReference type="EMBL" id="TKR64895.1"/>
    </source>
</evidence>
<keyword evidence="1" id="KW-0732">Signal</keyword>
<dbReference type="InterPro" id="IPR009050">
    <property type="entry name" value="Globin-like_sf"/>
</dbReference>
<comment type="caution">
    <text evidence="2">The sequence shown here is derived from an EMBL/GenBank/DDBJ whole genome shotgun (WGS) entry which is preliminary data.</text>
</comment>
<evidence type="ECO:0000313" key="3">
    <source>
        <dbReference type="Proteomes" id="UP000298663"/>
    </source>
</evidence>
<dbReference type="GO" id="GO:0020037">
    <property type="term" value="F:heme binding"/>
    <property type="evidence" value="ECO:0007669"/>
    <property type="project" value="InterPro"/>
</dbReference>
<feature type="chain" id="PRO_5020225895" evidence="1">
    <location>
        <begin position="20"/>
        <end position="69"/>
    </location>
</feature>
<proteinExistence type="predicted"/>